<name>A0AAD7MH39_9AGAR</name>
<dbReference type="AlphaFoldDB" id="A0AAD7MH39"/>
<keyword evidence="3" id="KW-1185">Reference proteome</keyword>
<feature type="non-terminal residue" evidence="2">
    <location>
        <position position="166"/>
    </location>
</feature>
<dbReference type="Proteomes" id="UP001215598">
    <property type="component" value="Unassembled WGS sequence"/>
</dbReference>
<evidence type="ECO:0000259" key="1">
    <source>
        <dbReference type="Pfam" id="PF14214"/>
    </source>
</evidence>
<dbReference type="Pfam" id="PF14214">
    <property type="entry name" value="Helitron_like_N"/>
    <property type="match status" value="1"/>
</dbReference>
<dbReference type="EMBL" id="JARKIB010000299">
    <property type="protein sequence ID" value="KAJ7715968.1"/>
    <property type="molecule type" value="Genomic_DNA"/>
</dbReference>
<feature type="domain" description="Helitron helicase-like" evidence="1">
    <location>
        <begin position="2"/>
        <end position="165"/>
    </location>
</feature>
<organism evidence="2 3">
    <name type="scientific">Mycena metata</name>
    <dbReference type="NCBI Taxonomy" id="1033252"/>
    <lineage>
        <taxon>Eukaryota</taxon>
        <taxon>Fungi</taxon>
        <taxon>Dikarya</taxon>
        <taxon>Basidiomycota</taxon>
        <taxon>Agaricomycotina</taxon>
        <taxon>Agaricomycetes</taxon>
        <taxon>Agaricomycetidae</taxon>
        <taxon>Agaricales</taxon>
        <taxon>Marasmiineae</taxon>
        <taxon>Mycenaceae</taxon>
        <taxon>Mycena</taxon>
    </lineage>
</organism>
<proteinExistence type="predicted"/>
<reference evidence="2" key="1">
    <citation type="submission" date="2023-03" db="EMBL/GenBank/DDBJ databases">
        <title>Massive genome expansion in bonnet fungi (Mycena s.s.) driven by repeated elements and novel gene families across ecological guilds.</title>
        <authorList>
            <consortium name="Lawrence Berkeley National Laboratory"/>
            <person name="Harder C.B."/>
            <person name="Miyauchi S."/>
            <person name="Viragh M."/>
            <person name="Kuo A."/>
            <person name="Thoen E."/>
            <person name="Andreopoulos B."/>
            <person name="Lu D."/>
            <person name="Skrede I."/>
            <person name="Drula E."/>
            <person name="Henrissat B."/>
            <person name="Morin E."/>
            <person name="Kohler A."/>
            <person name="Barry K."/>
            <person name="LaButti K."/>
            <person name="Morin E."/>
            <person name="Salamov A."/>
            <person name="Lipzen A."/>
            <person name="Mereny Z."/>
            <person name="Hegedus B."/>
            <person name="Baldrian P."/>
            <person name="Stursova M."/>
            <person name="Weitz H."/>
            <person name="Taylor A."/>
            <person name="Grigoriev I.V."/>
            <person name="Nagy L.G."/>
            <person name="Martin F."/>
            <person name="Kauserud H."/>
        </authorList>
    </citation>
    <scope>NUCLEOTIDE SEQUENCE</scope>
    <source>
        <strain evidence="2">CBHHK182m</strain>
    </source>
</reference>
<protein>
    <recommendedName>
        <fullName evidence="1">Helitron helicase-like domain-containing protein</fullName>
    </recommendedName>
</protein>
<evidence type="ECO:0000313" key="2">
    <source>
        <dbReference type="EMBL" id="KAJ7715968.1"/>
    </source>
</evidence>
<dbReference type="InterPro" id="IPR025476">
    <property type="entry name" value="Helitron_helicase-like"/>
</dbReference>
<feature type="non-terminal residue" evidence="2">
    <location>
        <position position="1"/>
    </location>
</feature>
<sequence>LFTVFNMMQRRKLLQRASYKVKRKNFDSVAARFATVSAAAIHAVSERISKGDVKTAHSEEERMVLELMGEVNLINAHVYGSPQSKLVMRNMIRALMMDKGLPSFYITINPADIYNPLVRFLAGKDIDIDNLTSSDMKNRPDQGVLIASNPAVAAQFFNIYIKVFIE</sequence>
<evidence type="ECO:0000313" key="3">
    <source>
        <dbReference type="Proteomes" id="UP001215598"/>
    </source>
</evidence>
<comment type="caution">
    <text evidence="2">The sequence shown here is derived from an EMBL/GenBank/DDBJ whole genome shotgun (WGS) entry which is preliminary data.</text>
</comment>
<gene>
    <name evidence="2" type="ORF">B0H16DRAFT_1224686</name>
</gene>
<accession>A0AAD7MH39</accession>